<evidence type="ECO:0000256" key="10">
    <source>
        <dbReference type="ARBA" id="ARBA00029606"/>
    </source>
</evidence>
<proteinExistence type="inferred from homology"/>
<evidence type="ECO:0000256" key="7">
    <source>
        <dbReference type="ARBA" id="ARBA00023242"/>
    </source>
</evidence>
<keyword evidence="12" id="KW-1185">Reference proteome</keyword>
<gene>
    <name evidence="11" type="ORF">ABEB36_014229</name>
</gene>
<dbReference type="Proteomes" id="UP001566132">
    <property type="component" value="Unassembled WGS sequence"/>
</dbReference>
<dbReference type="Pfam" id="PF12251">
    <property type="entry name" value="SNAPC3"/>
    <property type="match status" value="1"/>
</dbReference>
<protein>
    <recommendedName>
        <fullName evidence="3">snRNA-activating protein complex subunit 3</fullName>
    </recommendedName>
    <alternativeName>
        <fullName evidence="10">Small nuclear RNA-activating complex polypeptide 3</fullName>
    </alternativeName>
</protein>
<comment type="function">
    <text evidence="8">Part of the SNAPc complex required for the transcription of both RNA polymerase II and III small-nuclear RNA genes. Binds to the proximal sequence element (PSE), a non-TATA-box basal promoter element common to these 2 types of genes. Recruits TBP and BRF2 to the U6 snRNA TATA box.</text>
</comment>
<dbReference type="AlphaFoldDB" id="A0ABD1E3P7"/>
<evidence type="ECO:0000256" key="9">
    <source>
        <dbReference type="ARBA" id="ARBA00025958"/>
    </source>
</evidence>
<evidence type="ECO:0000256" key="1">
    <source>
        <dbReference type="ARBA" id="ARBA00004123"/>
    </source>
</evidence>
<dbReference type="PANTHER" id="PTHR13421">
    <property type="entry name" value="SNRNA-ACTIVATING PROTEIN COMPLEX SUBUNIT 3"/>
    <property type="match status" value="1"/>
</dbReference>
<organism evidence="11 12">
    <name type="scientific">Hypothenemus hampei</name>
    <name type="common">Coffee berry borer</name>
    <dbReference type="NCBI Taxonomy" id="57062"/>
    <lineage>
        <taxon>Eukaryota</taxon>
        <taxon>Metazoa</taxon>
        <taxon>Ecdysozoa</taxon>
        <taxon>Arthropoda</taxon>
        <taxon>Hexapoda</taxon>
        <taxon>Insecta</taxon>
        <taxon>Pterygota</taxon>
        <taxon>Neoptera</taxon>
        <taxon>Endopterygota</taxon>
        <taxon>Coleoptera</taxon>
        <taxon>Polyphaga</taxon>
        <taxon>Cucujiformia</taxon>
        <taxon>Curculionidae</taxon>
        <taxon>Scolytinae</taxon>
        <taxon>Hypothenemus</taxon>
    </lineage>
</organism>
<dbReference type="GO" id="GO:0003677">
    <property type="term" value="F:DNA binding"/>
    <property type="evidence" value="ECO:0007669"/>
    <property type="project" value="UniProtKB-KW"/>
</dbReference>
<comment type="subcellular location">
    <subcellularLocation>
        <location evidence="1">Nucleus</location>
    </subcellularLocation>
</comment>
<name>A0ABD1E3P7_HYPHA</name>
<dbReference type="InterPro" id="IPR022042">
    <property type="entry name" value="snRNA-activating_su3"/>
</dbReference>
<reference evidence="11 12" key="1">
    <citation type="submission" date="2024-05" db="EMBL/GenBank/DDBJ databases">
        <title>Genetic variation in Jamaican populations of the coffee berry borer (Hypothenemus hampei).</title>
        <authorList>
            <person name="Errbii M."/>
            <person name="Myrie A."/>
        </authorList>
    </citation>
    <scope>NUCLEOTIDE SEQUENCE [LARGE SCALE GENOMIC DNA]</scope>
    <source>
        <strain evidence="11">JA-Hopewell-2020-01-JO</strain>
        <tissue evidence="11">Whole body</tissue>
    </source>
</reference>
<keyword evidence="7" id="KW-0539">Nucleus</keyword>
<keyword evidence="6" id="KW-0804">Transcription</keyword>
<accession>A0ABD1E3P7</accession>
<keyword evidence="4" id="KW-0805">Transcription regulation</keyword>
<evidence type="ECO:0000256" key="8">
    <source>
        <dbReference type="ARBA" id="ARBA00025193"/>
    </source>
</evidence>
<evidence type="ECO:0000313" key="12">
    <source>
        <dbReference type="Proteomes" id="UP001566132"/>
    </source>
</evidence>
<comment type="caution">
    <text evidence="11">The sequence shown here is derived from an EMBL/GenBank/DDBJ whole genome shotgun (WGS) entry which is preliminary data.</text>
</comment>
<evidence type="ECO:0000256" key="2">
    <source>
        <dbReference type="ARBA" id="ARBA00010410"/>
    </source>
</evidence>
<comment type="subunit">
    <text evidence="9">Part of the SNAPc complex composed of 5 subunits: SNAPC1, SNAPC2, SNAPC3, SNAPC4 and SNAPC5. SNAPC3 interacts with SNAPC1.</text>
</comment>
<dbReference type="GO" id="GO:0005634">
    <property type="term" value="C:nucleus"/>
    <property type="evidence" value="ECO:0007669"/>
    <property type="project" value="UniProtKB-SubCell"/>
</dbReference>
<dbReference type="PANTHER" id="PTHR13421:SF16">
    <property type="entry name" value="SNRNA-ACTIVATING PROTEIN COMPLEX SUBUNIT 3"/>
    <property type="match status" value="1"/>
</dbReference>
<sequence>MEKIYNPEDFSASEPLNASDYFKRYQEVCRIEPTHYENPLKLLNEEFGLSLNEEDVQKLADIASVTKLKVPNENPNLPIRHPPKDLLKETHPITEDALKLNTIMKLNQYGLLKEPSHTRKPTIPESNYKNKQVSNITQEIIPGQGFLYNILVYKPFDVLKNNTSSNNMRTMLSVEVLYKNTLWDFAETIKCVSDEFHFKEVQDMEVDLLSLQNSKEKYPSRCFFIENVFYVDMSHPNAIDYSDVIRKWAIEKQIGDFHVKPMQETTFDELRPRLGYSYVYIHQGDCEHVFTFSDAKLISYSDCMKPHPNVLHCLSFTNYCCYMCNLNCGNWMVSNSDRLPVRKAFFCTECCESFMFSDGKKVGTFQLIPFCLNVENTAQPLSIDEYDEE</sequence>
<evidence type="ECO:0000313" key="11">
    <source>
        <dbReference type="EMBL" id="KAL1489306.1"/>
    </source>
</evidence>
<dbReference type="EMBL" id="JBDJPC010000012">
    <property type="protein sequence ID" value="KAL1489306.1"/>
    <property type="molecule type" value="Genomic_DNA"/>
</dbReference>
<evidence type="ECO:0000256" key="6">
    <source>
        <dbReference type="ARBA" id="ARBA00023163"/>
    </source>
</evidence>
<evidence type="ECO:0000256" key="5">
    <source>
        <dbReference type="ARBA" id="ARBA00023125"/>
    </source>
</evidence>
<evidence type="ECO:0000256" key="3">
    <source>
        <dbReference type="ARBA" id="ARBA00013634"/>
    </source>
</evidence>
<evidence type="ECO:0000256" key="4">
    <source>
        <dbReference type="ARBA" id="ARBA00023015"/>
    </source>
</evidence>
<keyword evidence="5" id="KW-0238">DNA-binding</keyword>
<comment type="similarity">
    <text evidence="2">Belongs to the SNAPC3/SRD2 family.</text>
</comment>